<proteinExistence type="predicted"/>
<evidence type="ECO:0008006" key="3">
    <source>
        <dbReference type="Google" id="ProtNLM"/>
    </source>
</evidence>
<organism evidence="1 2">
    <name type="scientific">Rhizoctonia solani</name>
    <dbReference type="NCBI Taxonomy" id="456999"/>
    <lineage>
        <taxon>Eukaryota</taxon>
        <taxon>Fungi</taxon>
        <taxon>Dikarya</taxon>
        <taxon>Basidiomycota</taxon>
        <taxon>Agaricomycotina</taxon>
        <taxon>Agaricomycetes</taxon>
        <taxon>Cantharellales</taxon>
        <taxon>Ceratobasidiaceae</taxon>
        <taxon>Rhizoctonia</taxon>
    </lineage>
</organism>
<dbReference type="Pfam" id="PF11951">
    <property type="entry name" value="Fungal_trans_2"/>
    <property type="match status" value="1"/>
</dbReference>
<dbReference type="Proteomes" id="UP000663846">
    <property type="component" value="Unassembled WGS sequence"/>
</dbReference>
<dbReference type="InterPro" id="IPR021858">
    <property type="entry name" value="Fun_TF"/>
</dbReference>
<protein>
    <recommendedName>
        <fullName evidence="3">Fungal zn(2)-cys(6) binuclear cluster domain protein</fullName>
    </recommendedName>
</protein>
<comment type="caution">
    <text evidence="1">The sequence shown here is derived from an EMBL/GenBank/DDBJ whole genome shotgun (WGS) entry which is preliminary data.</text>
</comment>
<name>A0A8H3A091_9AGAM</name>
<evidence type="ECO:0000313" key="1">
    <source>
        <dbReference type="EMBL" id="CAE6365235.1"/>
    </source>
</evidence>
<evidence type="ECO:0000313" key="2">
    <source>
        <dbReference type="Proteomes" id="UP000663846"/>
    </source>
</evidence>
<dbReference type="EMBL" id="CAJMWS010000108">
    <property type="protein sequence ID" value="CAE6365235.1"/>
    <property type="molecule type" value="Genomic_DNA"/>
</dbReference>
<gene>
    <name evidence="1" type="ORF">RDB_LOCUS22251</name>
</gene>
<reference evidence="1" key="1">
    <citation type="submission" date="2021-01" db="EMBL/GenBank/DDBJ databases">
        <authorList>
            <person name="Kaushik A."/>
        </authorList>
    </citation>
    <scope>NUCLEOTIDE SEQUENCE</scope>
    <source>
        <strain evidence="1">AG1-1C</strain>
    </source>
</reference>
<dbReference type="AlphaFoldDB" id="A0A8H3A091"/>
<sequence length="585" mass="65307">MVLRQPPITVNQVIEFSLKSYHDVSGLFQTWAAPKELSYMPAAGNCSNVPIPSQLPPSTLLATPVPKPGLELTGSCTIDFGLGEPLTTDIAASKEHPGADAICEHYGLASLISEAPPGAATPVSTANFKYNDLPTPESDHYLWLQDSIQTITYWHSPPQQRSDRRRRLEVTPDEQTRKNYLSEFVQALCTPIPPSVDAADMMKEGRLAYIINEYQMQRVSYWFTIPPTPVRNSMMDRLRGSKTMIWAMYLSANLFKELGENPNGTEVSKCIGWITKLEEKIGSCFYSSSTLQDAADSLLAQLELAFLRFASISVTSGYTVLQRALPKFICLLATNPDLYMEHPNGNLVVSFPRALSSSQYELKRFLMYDTATALVLGIPPLVEYGYDGECDPASHGLEWVHGVPIALAEIIAQVNSWRAGSRVTPLDDWEILERRVLVWEPQLAVSEGENYGTESVARLAVQEGWRHVALIYIYMGMCGVSSHDSRVQASIRQIVELGKIVANLPIGVHMFMHCVVVGLGARYEKHRSMVRDRLLSFKGARVWFFRGPEFSLVLEHLWHGAGAGGAPVIWDDYIQSRRIMLPIRE</sequence>
<accession>A0A8H3A091</accession>